<keyword evidence="2" id="KW-1185">Reference proteome</keyword>
<name>A0A369IJV3_9BACT</name>
<accession>A0A369IJV3</accession>
<dbReference type="EMBL" id="QPIW01000003">
    <property type="protein sequence ID" value="RDB06906.1"/>
    <property type="molecule type" value="Genomic_DNA"/>
</dbReference>
<protein>
    <submittedName>
        <fullName evidence="1">Uncharacterized protein</fullName>
    </submittedName>
</protein>
<evidence type="ECO:0000313" key="2">
    <source>
        <dbReference type="Proteomes" id="UP000253141"/>
    </source>
</evidence>
<sequence length="136" mass="15482">MEDISQLNLYMGALCKTLNDNGFRQKLILNGEPRYIDYKLDRLMPDLTVMHITSDVEAFQFLTSKGLIRNDICHFCGEAPIDGRKTFIEPSHKIAFSICNHCYAKGIPPTKIDVRNTGCLVTLFFVTLTIILLRLN</sequence>
<dbReference type="RefSeq" id="WP_114460225.1">
    <property type="nucleotide sequence ID" value="NZ_QPIW01000003.1"/>
</dbReference>
<reference evidence="1 2" key="1">
    <citation type="submission" date="2018-07" db="EMBL/GenBank/DDBJ databases">
        <title>Genome analysis of Runella aurantiaca.</title>
        <authorList>
            <person name="Yang X."/>
        </authorList>
    </citation>
    <scope>NUCLEOTIDE SEQUENCE [LARGE SCALE GENOMIC DNA]</scope>
    <source>
        <strain evidence="1 2">YX9</strain>
    </source>
</reference>
<proteinExistence type="predicted"/>
<comment type="caution">
    <text evidence="1">The sequence shown here is derived from an EMBL/GenBank/DDBJ whole genome shotgun (WGS) entry which is preliminary data.</text>
</comment>
<dbReference type="AlphaFoldDB" id="A0A369IJV3"/>
<evidence type="ECO:0000313" key="1">
    <source>
        <dbReference type="EMBL" id="RDB06906.1"/>
    </source>
</evidence>
<gene>
    <name evidence="1" type="ORF">DVG78_06395</name>
</gene>
<organism evidence="1 2">
    <name type="scientific">Runella aurantiaca</name>
    <dbReference type="NCBI Taxonomy" id="2282308"/>
    <lineage>
        <taxon>Bacteria</taxon>
        <taxon>Pseudomonadati</taxon>
        <taxon>Bacteroidota</taxon>
        <taxon>Cytophagia</taxon>
        <taxon>Cytophagales</taxon>
        <taxon>Spirosomataceae</taxon>
        <taxon>Runella</taxon>
    </lineage>
</organism>
<dbReference type="Proteomes" id="UP000253141">
    <property type="component" value="Unassembled WGS sequence"/>
</dbReference>